<dbReference type="SUPFAM" id="SSF47459">
    <property type="entry name" value="HLH, helix-loop-helix DNA-binding domain"/>
    <property type="match status" value="1"/>
</dbReference>
<dbReference type="AlphaFoldDB" id="A0A8X8BKQ7"/>
<dbReference type="InterPro" id="IPR033120">
    <property type="entry name" value="HOTDOG_ACOT"/>
</dbReference>
<dbReference type="GO" id="GO:0006637">
    <property type="term" value="P:acyl-CoA metabolic process"/>
    <property type="evidence" value="ECO:0007669"/>
    <property type="project" value="TreeGrafter"/>
</dbReference>
<evidence type="ECO:0000256" key="2">
    <source>
        <dbReference type="ARBA" id="ARBA00022487"/>
    </source>
</evidence>
<organism evidence="11 12">
    <name type="scientific">Polypterus senegalus</name>
    <name type="common">Senegal bichir</name>
    <dbReference type="NCBI Taxonomy" id="55291"/>
    <lineage>
        <taxon>Eukaryota</taxon>
        <taxon>Metazoa</taxon>
        <taxon>Chordata</taxon>
        <taxon>Craniata</taxon>
        <taxon>Vertebrata</taxon>
        <taxon>Euteleostomi</taxon>
        <taxon>Actinopterygii</taxon>
        <taxon>Polypteriformes</taxon>
        <taxon>Polypteridae</taxon>
        <taxon>Polypterus</taxon>
    </lineage>
</organism>
<keyword evidence="12" id="KW-1185">Reference proteome</keyword>
<dbReference type="GO" id="GO:0009062">
    <property type="term" value="P:fatty acid catabolic process"/>
    <property type="evidence" value="ECO:0007669"/>
    <property type="project" value="TreeGrafter"/>
</dbReference>
<evidence type="ECO:0000256" key="1">
    <source>
        <dbReference type="ARBA" id="ARBA00004123"/>
    </source>
</evidence>
<dbReference type="InterPro" id="IPR011598">
    <property type="entry name" value="bHLH_dom"/>
</dbReference>
<reference evidence="11 12" key="1">
    <citation type="journal article" date="2021" name="Cell">
        <title>Tracing the genetic footprints of vertebrate landing in non-teleost ray-finned fishes.</title>
        <authorList>
            <person name="Bi X."/>
            <person name="Wang K."/>
            <person name="Yang L."/>
            <person name="Pan H."/>
            <person name="Jiang H."/>
            <person name="Wei Q."/>
            <person name="Fang M."/>
            <person name="Yu H."/>
            <person name="Zhu C."/>
            <person name="Cai Y."/>
            <person name="He Y."/>
            <person name="Gan X."/>
            <person name="Zeng H."/>
            <person name="Yu D."/>
            <person name="Zhu Y."/>
            <person name="Jiang H."/>
            <person name="Qiu Q."/>
            <person name="Yang H."/>
            <person name="Zhang Y.E."/>
            <person name="Wang W."/>
            <person name="Zhu M."/>
            <person name="He S."/>
            <person name="Zhang G."/>
        </authorList>
    </citation>
    <scope>NUCLEOTIDE SEQUENCE [LARGE SCALE GENOMIC DNA]</scope>
    <source>
        <strain evidence="11">Bchr_013</strain>
    </source>
</reference>
<dbReference type="InterPro" id="IPR040170">
    <property type="entry name" value="Cytosol_ACT"/>
</dbReference>
<evidence type="ECO:0000313" key="11">
    <source>
        <dbReference type="EMBL" id="KAG2458996.1"/>
    </source>
</evidence>
<dbReference type="PANTHER" id="PTHR11049:SF24">
    <property type="entry name" value="CYTOSOLIC ACYL COENZYME A THIOESTER HYDROLASE"/>
    <property type="match status" value="1"/>
</dbReference>
<keyword evidence="2" id="KW-0719">Serine esterase</keyword>
<name>A0A8X8BKQ7_POLSE</name>
<evidence type="ECO:0000259" key="9">
    <source>
        <dbReference type="PROSITE" id="PS50888"/>
    </source>
</evidence>
<dbReference type="Gene3D" id="3.10.129.10">
    <property type="entry name" value="Hotdog Thioesterase"/>
    <property type="match status" value="1"/>
</dbReference>
<dbReference type="Pfam" id="PF03061">
    <property type="entry name" value="4HBT"/>
    <property type="match status" value="1"/>
</dbReference>
<dbReference type="GO" id="GO:0052816">
    <property type="term" value="F:long-chain fatty acyl-CoA hydrolase activity"/>
    <property type="evidence" value="ECO:0007669"/>
    <property type="project" value="TreeGrafter"/>
</dbReference>
<feature type="non-terminal residue" evidence="11">
    <location>
        <position position="343"/>
    </location>
</feature>
<keyword evidence="6" id="KW-0238">DNA-binding</keyword>
<evidence type="ECO:0000256" key="8">
    <source>
        <dbReference type="ARBA" id="ARBA00023242"/>
    </source>
</evidence>
<evidence type="ECO:0000256" key="3">
    <source>
        <dbReference type="ARBA" id="ARBA00022491"/>
    </source>
</evidence>
<evidence type="ECO:0000256" key="7">
    <source>
        <dbReference type="ARBA" id="ARBA00023163"/>
    </source>
</evidence>
<dbReference type="GO" id="GO:0003677">
    <property type="term" value="F:DNA binding"/>
    <property type="evidence" value="ECO:0007669"/>
    <property type="project" value="UniProtKB-KW"/>
</dbReference>
<evidence type="ECO:0000256" key="6">
    <source>
        <dbReference type="ARBA" id="ARBA00023125"/>
    </source>
</evidence>
<dbReference type="CDD" id="cd11463">
    <property type="entry name" value="bHLH-O_HES2"/>
    <property type="match status" value="1"/>
</dbReference>
<feature type="domain" description="HotDog ACOT-type" evidence="10">
    <location>
        <begin position="194"/>
        <end position="311"/>
    </location>
</feature>
<feature type="non-terminal residue" evidence="11">
    <location>
        <position position="1"/>
    </location>
</feature>
<dbReference type="SMART" id="SM00511">
    <property type="entry name" value="ORANGE"/>
    <property type="match status" value="1"/>
</dbReference>
<keyword evidence="8" id="KW-0539">Nucleus</keyword>
<dbReference type="GO" id="GO:0046983">
    <property type="term" value="F:protein dimerization activity"/>
    <property type="evidence" value="ECO:0007669"/>
    <property type="project" value="InterPro"/>
</dbReference>
<evidence type="ECO:0000313" key="12">
    <source>
        <dbReference type="Proteomes" id="UP000886611"/>
    </source>
</evidence>
<sequence>MTPNIASQTLRSSYAPKMSLAKRKEASEMRKTLKPLMEKRRRARINESLNQLKTLILPLVGKDTSRYSKLEKADILEMTVRFLKNLPTKPVQNPTESYTDGYRACLQRVSSLLPKTDLLDKETCCRLVQFIQTNMATASTCQNCQGQSARVSNVLPVYPITCASQFPYFVHSKTVVFMLSYEIFNAEAFPVILVPGSTPIVRIMRPDDANIVGNVHGGTILKMIEEAGGIISTRHCNTHTGDRCVAALARVERTDFLHPMFIGEVAHVSAEITYVSKHSVEVQVNVLAENILTDTLLELSALLYFVSLSKFLIKEDFCPNLIEDFITKGYRQKKNEYMGIPRN</sequence>
<dbReference type="PROSITE" id="PS50888">
    <property type="entry name" value="BHLH"/>
    <property type="match status" value="1"/>
</dbReference>
<dbReference type="Pfam" id="PF00010">
    <property type="entry name" value="HLH"/>
    <property type="match status" value="1"/>
</dbReference>
<evidence type="ECO:0000259" key="10">
    <source>
        <dbReference type="PROSITE" id="PS51770"/>
    </source>
</evidence>
<dbReference type="InterPro" id="IPR036638">
    <property type="entry name" value="HLH_DNA-bd_sf"/>
</dbReference>
<comment type="subcellular location">
    <subcellularLocation>
        <location evidence="1">Nucleus</location>
    </subcellularLocation>
</comment>
<dbReference type="SUPFAM" id="SSF54637">
    <property type="entry name" value="Thioesterase/thiol ester dehydrase-isomerase"/>
    <property type="match status" value="1"/>
</dbReference>
<comment type="caution">
    <text evidence="11">The sequence shown here is derived from an EMBL/GenBank/DDBJ whole genome shotgun (WGS) entry which is preliminary data.</text>
</comment>
<accession>A0A8X8BKQ7</accession>
<dbReference type="GO" id="GO:0005634">
    <property type="term" value="C:nucleus"/>
    <property type="evidence" value="ECO:0007669"/>
    <property type="project" value="UniProtKB-SubCell"/>
</dbReference>
<protein>
    <submittedName>
        <fullName evidence="11">BACH hydrolase</fullName>
    </submittedName>
</protein>
<keyword evidence="4 11" id="KW-0378">Hydrolase</keyword>
<keyword evidence="3" id="KW-0678">Repressor</keyword>
<dbReference type="InterPro" id="IPR003650">
    <property type="entry name" value="Orange_dom"/>
</dbReference>
<dbReference type="InterPro" id="IPR006683">
    <property type="entry name" value="Thioestr_dom"/>
</dbReference>
<dbReference type="Gene3D" id="4.10.280.10">
    <property type="entry name" value="Helix-loop-helix DNA-binding domain"/>
    <property type="match status" value="1"/>
</dbReference>
<dbReference type="CDD" id="cd03442">
    <property type="entry name" value="BFIT_BACH"/>
    <property type="match status" value="1"/>
</dbReference>
<evidence type="ECO:0000256" key="5">
    <source>
        <dbReference type="ARBA" id="ARBA00023015"/>
    </source>
</evidence>
<dbReference type="GO" id="GO:0005829">
    <property type="term" value="C:cytosol"/>
    <property type="evidence" value="ECO:0007669"/>
    <property type="project" value="TreeGrafter"/>
</dbReference>
<dbReference type="PANTHER" id="PTHR11049">
    <property type="entry name" value="ACYL COENZYME A THIOESTER HYDROLASE"/>
    <property type="match status" value="1"/>
</dbReference>
<gene>
    <name evidence="11" type="primary">Acot7_1</name>
    <name evidence="11" type="ORF">GTO96_0019156</name>
</gene>
<dbReference type="Proteomes" id="UP000886611">
    <property type="component" value="Unassembled WGS sequence"/>
</dbReference>
<keyword evidence="7" id="KW-0804">Transcription</keyword>
<dbReference type="PROSITE" id="PS51770">
    <property type="entry name" value="HOTDOG_ACOT"/>
    <property type="match status" value="1"/>
</dbReference>
<dbReference type="EMBL" id="JAATIS010005477">
    <property type="protein sequence ID" value="KAG2458996.1"/>
    <property type="molecule type" value="Genomic_DNA"/>
</dbReference>
<dbReference type="GO" id="GO:0006355">
    <property type="term" value="P:regulation of DNA-templated transcription"/>
    <property type="evidence" value="ECO:0007669"/>
    <property type="project" value="InterPro"/>
</dbReference>
<keyword evidence="5" id="KW-0805">Transcription regulation</keyword>
<dbReference type="InterPro" id="IPR029069">
    <property type="entry name" value="HotDog_dom_sf"/>
</dbReference>
<dbReference type="GO" id="GO:0052689">
    <property type="term" value="F:carboxylic ester hydrolase activity"/>
    <property type="evidence" value="ECO:0007669"/>
    <property type="project" value="UniProtKB-KW"/>
</dbReference>
<dbReference type="FunFam" id="4.10.280.10:FF:000009">
    <property type="entry name" value="Transcription factor HES-1"/>
    <property type="match status" value="1"/>
</dbReference>
<proteinExistence type="predicted"/>
<feature type="domain" description="BHLH" evidence="9">
    <location>
        <begin position="29"/>
        <end position="86"/>
    </location>
</feature>
<evidence type="ECO:0000256" key="4">
    <source>
        <dbReference type="ARBA" id="ARBA00022801"/>
    </source>
</evidence>
<dbReference type="SMART" id="SM00353">
    <property type="entry name" value="HLH"/>
    <property type="match status" value="1"/>
</dbReference>